<protein>
    <submittedName>
        <fullName evidence="1">Uncharacterized protein</fullName>
    </submittedName>
</protein>
<keyword evidence="2" id="KW-1185">Reference proteome</keyword>
<proteinExistence type="predicted"/>
<evidence type="ECO:0000313" key="1">
    <source>
        <dbReference type="EMBL" id="KNZ56862.1"/>
    </source>
</evidence>
<accession>A0A0L6V8M8</accession>
<gene>
    <name evidence="1" type="ORF">VP01_22g1</name>
</gene>
<dbReference type="EMBL" id="LAVV01007170">
    <property type="protein sequence ID" value="KNZ56862.1"/>
    <property type="molecule type" value="Genomic_DNA"/>
</dbReference>
<sequence length="211" mass="24652">MALEEYPLLLSTKKTTKIIHNARDANSSSSNDPGHQPTSINHYYVMCFIAWLYLFCGISQAKCREALEYVIYLIKKCRHLPPDVEMETKIPRDVRIITKHLKFEPEIELHVCCRKCYSLYDIETSPFQCGYKATPQSPQRNQLSHPTNPTCTFVTQDFLDWIKWFLSLPEVETSINEFSQENVDHDLVNDYLNSRARVYILSWNYYSGKPA</sequence>
<name>A0A0L6V8M8_9BASI</name>
<dbReference type="OrthoDB" id="2505776at2759"/>
<dbReference type="AlphaFoldDB" id="A0A0L6V8M8"/>
<dbReference type="STRING" id="27349.A0A0L6V8M8"/>
<reference evidence="1 2" key="1">
    <citation type="submission" date="2015-08" db="EMBL/GenBank/DDBJ databases">
        <title>Next Generation Sequencing and Analysis of the Genome of Puccinia sorghi L Schw, the Causal Agent of Maize Common Rust.</title>
        <authorList>
            <person name="Rochi L."/>
            <person name="Burguener G."/>
            <person name="Darino M."/>
            <person name="Turjanski A."/>
            <person name="Kreff E."/>
            <person name="Dieguez M.J."/>
            <person name="Sacco F."/>
        </authorList>
    </citation>
    <scope>NUCLEOTIDE SEQUENCE [LARGE SCALE GENOMIC DNA]</scope>
    <source>
        <strain evidence="1 2">RO10H11247</strain>
    </source>
</reference>
<comment type="caution">
    <text evidence="1">The sequence shown here is derived from an EMBL/GenBank/DDBJ whole genome shotgun (WGS) entry which is preliminary data.</text>
</comment>
<dbReference type="VEuPathDB" id="FungiDB:VP01_22g1"/>
<organism evidence="1 2">
    <name type="scientific">Puccinia sorghi</name>
    <dbReference type="NCBI Taxonomy" id="27349"/>
    <lineage>
        <taxon>Eukaryota</taxon>
        <taxon>Fungi</taxon>
        <taxon>Dikarya</taxon>
        <taxon>Basidiomycota</taxon>
        <taxon>Pucciniomycotina</taxon>
        <taxon>Pucciniomycetes</taxon>
        <taxon>Pucciniales</taxon>
        <taxon>Pucciniaceae</taxon>
        <taxon>Puccinia</taxon>
    </lineage>
</organism>
<dbReference type="Proteomes" id="UP000037035">
    <property type="component" value="Unassembled WGS sequence"/>
</dbReference>
<evidence type="ECO:0000313" key="2">
    <source>
        <dbReference type="Proteomes" id="UP000037035"/>
    </source>
</evidence>